<organism evidence="2">
    <name type="scientific">Arundo donax</name>
    <name type="common">Giant reed</name>
    <name type="synonym">Donax arundinaceus</name>
    <dbReference type="NCBI Taxonomy" id="35708"/>
    <lineage>
        <taxon>Eukaryota</taxon>
        <taxon>Viridiplantae</taxon>
        <taxon>Streptophyta</taxon>
        <taxon>Embryophyta</taxon>
        <taxon>Tracheophyta</taxon>
        <taxon>Spermatophyta</taxon>
        <taxon>Magnoliopsida</taxon>
        <taxon>Liliopsida</taxon>
        <taxon>Poales</taxon>
        <taxon>Poaceae</taxon>
        <taxon>PACMAD clade</taxon>
        <taxon>Arundinoideae</taxon>
        <taxon>Arundineae</taxon>
        <taxon>Arundo</taxon>
    </lineage>
</organism>
<dbReference type="AlphaFoldDB" id="A0A0A9D3Y4"/>
<protein>
    <submittedName>
        <fullName evidence="2">Uncharacterized protein</fullName>
    </submittedName>
</protein>
<evidence type="ECO:0000256" key="1">
    <source>
        <dbReference type="SAM" id="Phobius"/>
    </source>
</evidence>
<feature type="transmembrane region" description="Helical" evidence="1">
    <location>
        <begin position="16"/>
        <end position="38"/>
    </location>
</feature>
<keyword evidence="1" id="KW-0472">Membrane</keyword>
<evidence type="ECO:0000313" key="2">
    <source>
        <dbReference type="EMBL" id="JAD78452.1"/>
    </source>
</evidence>
<reference evidence="2" key="1">
    <citation type="submission" date="2014-09" db="EMBL/GenBank/DDBJ databases">
        <authorList>
            <person name="Magalhaes I.L.F."/>
            <person name="Oliveira U."/>
            <person name="Santos F.R."/>
            <person name="Vidigal T.H.D.A."/>
            <person name="Brescovit A.D."/>
            <person name="Santos A.J."/>
        </authorList>
    </citation>
    <scope>NUCLEOTIDE SEQUENCE</scope>
    <source>
        <tissue evidence="2">Shoot tissue taken approximately 20 cm above the soil surface</tissue>
    </source>
</reference>
<keyword evidence="1" id="KW-0812">Transmembrane</keyword>
<keyword evidence="1" id="KW-1133">Transmembrane helix</keyword>
<sequence>MLEDPVRAPPRLPLPFSWMFALLLTALSTFSQLSLLFFRSKQMAASHHL</sequence>
<dbReference type="EMBL" id="GBRH01219443">
    <property type="protein sequence ID" value="JAD78452.1"/>
    <property type="molecule type" value="Transcribed_RNA"/>
</dbReference>
<name>A0A0A9D3Y4_ARUDO</name>
<accession>A0A0A9D3Y4</accession>
<reference evidence="2" key="2">
    <citation type="journal article" date="2015" name="Data Brief">
        <title>Shoot transcriptome of the giant reed, Arundo donax.</title>
        <authorList>
            <person name="Barrero R.A."/>
            <person name="Guerrero F.D."/>
            <person name="Moolhuijzen P."/>
            <person name="Goolsby J.A."/>
            <person name="Tidwell J."/>
            <person name="Bellgard S.E."/>
            <person name="Bellgard M.I."/>
        </authorList>
    </citation>
    <scope>NUCLEOTIDE SEQUENCE</scope>
    <source>
        <tissue evidence="2">Shoot tissue taken approximately 20 cm above the soil surface</tissue>
    </source>
</reference>
<proteinExistence type="predicted"/>